<keyword evidence="1" id="KW-0472">Membrane</keyword>
<feature type="transmembrane region" description="Helical" evidence="1">
    <location>
        <begin position="40"/>
        <end position="61"/>
    </location>
</feature>
<dbReference type="RefSeq" id="WP_173222659.1">
    <property type="nucleotide sequence ID" value="NZ_CP048104.1"/>
</dbReference>
<name>A0A7D4CNB8_9BACL</name>
<evidence type="ECO:0008006" key="4">
    <source>
        <dbReference type="Google" id="ProtNLM"/>
    </source>
</evidence>
<organism evidence="2 3">
    <name type="scientific">Kroppenstedtia pulmonis</name>
    <dbReference type="NCBI Taxonomy" id="1380685"/>
    <lineage>
        <taxon>Bacteria</taxon>
        <taxon>Bacillati</taxon>
        <taxon>Bacillota</taxon>
        <taxon>Bacilli</taxon>
        <taxon>Bacillales</taxon>
        <taxon>Thermoactinomycetaceae</taxon>
        <taxon>Kroppenstedtia</taxon>
    </lineage>
</organism>
<dbReference type="AlphaFoldDB" id="A0A7D4CNB8"/>
<evidence type="ECO:0000313" key="3">
    <source>
        <dbReference type="Proteomes" id="UP000503088"/>
    </source>
</evidence>
<dbReference type="KEGG" id="kpul:GXN76_09575"/>
<evidence type="ECO:0000313" key="2">
    <source>
        <dbReference type="EMBL" id="QKG84698.1"/>
    </source>
</evidence>
<proteinExistence type="predicted"/>
<dbReference type="Proteomes" id="UP000503088">
    <property type="component" value="Chromosome"/>
</dbReference>
<feature type="transmembrane region" description="Helical" evidence="1">
    <location>
        <begin position="67"/>
        <end position="87"/>
    </location>
</feature>
<keyword evidence="3" id="KW-1185">Reference proteome</keyword>
<feature type="transmembrane region" description="Helical" evidence="1">
    <location>
        <begin position="134"/>
        <end position="152"/>
    </location>
</feature>
<keyword evidence="1" id="KW-1133">Transmembrane helix</keyword>
<gene>
    <name evidence="2" type="ORF">GXN76_09575</name>
</gene>
<dbReference type="EMBL" id="CP048104">
    <property type="protein sequence ID" value="QKG84698.1"/>
    <property type="molecule type" value="Genomic_DNA"/>
</dbReference>
<protein>
    <recommendedName>
        <fullName evidence="4">Integral membrane protein</fullName>
    </recommendedName>
</protein>
<feature type="transmembrane region" description="Helical" evidence="1">
    <location>
        <begin position="12"/>
        <end position="33"/>
    </location>
</feature>
<accession>A0A7D4CNB8</accession>
<feature type="transmembrane region" description="Helical" evidence="1">
    <location>
        <begin position="185"/>
        <end position="206"/>
    </location>
</feature>
<keyword evidence="1" id="KW-0812">Transmembrane</keyword>
<reference evidence="2 3" key="1">
    <citation type="submission" date="2020-01" db="EMBL/GenBank/DDBJ databases">
        <authorList>
            <person name="Gulvik C.A."/>
            <person name="Batra D.G."/>
        </authorList>
    </citation>
    <scope>NUCLEOTIDE SEQUENCE [LARGE SCALE GENOMIC DNA]</scope>
    <source>
        <strain evidence="2 3">W9323</strain>
    </source>
</reference>
<sequence>MNNMVTYQWELFIAAEILSLLFLILCLLFRYGFKRQSISVLFLLLFLLCMAFEAAIAGLVYRHTGEISSFQIIIFIFLIYACTYGISDFKKLDRYMKKKIGQWRGENLLTPTDIQRMEQEKDPRFIARRDRRNWYIHVLLFAGVHYFFWLFFGTHDKPFMEYLTNLSWLEGSKEVPDNGPFAEPAIYPISFIWCIVFVADTLSCWYNTFFPDKKKTGETLDQSD</sequence>
<evidence type="ECO:0000256" key="1">
    <source>
        <dbReference type="SAM" id="Phobius"/>
    </source>
</evidence>